<dbReference type="Pfam" id="PF12086">
    <property type="entry name" value="DUF3563"/>
    <property type="match status" value="1"/>
</dbReference>
<evidence type="ECO:0000313" key="1">
    <source>
        <dbReference type="EMBL" id="MFD1329392.1"/>
    </source>
</evidence>
<dbReference type="Proteomes" id="UP001597173">
    <property type="component" value="Unassembled WGS sequence"/>
</dbReference>
<sequence>MLKQIRNFTSALRLPTPADREAAYLNGSVDRLDLEYRQRQIDRGLFRKYY</sequence>
<protein>
    <submittedName>
        <fullName evidence="1">DUF3563 family protein</fullName>
    </submittedName>
</protein>
<dbReference type="InterPro" id="IPR021946">
    <property type="entry name" value="DUF3563"/>
</dbReference>
<name>A0ABW3YZP7_MYCRA</name>
<gene>
    <name evidence="1" type="ORF">ACFQ33_16000</name>
</gene>
<dbReference type="RefSeq" id="WP_374840373.1">
    <property type="nucleotide sequence ID" value="NZ_JBHEEW010000015.1"/>
</dbReference>
<reference evidence="2" key="1">
    <citation type="journal article" date="2019" name="Int. J. Syst. Evol. Microbiol.">
        <title>The Global Catalogue of Microorganisms (GCM) 10K type strain sequencing project: providing services to taxonomists for standard genome sequencing and annotation.</title>
        <authorList>
            <consortium name="The Broad Institute Genomics Platform"/>
            <consortium name="The Broad Institute Genome Sequencing Center for Infectious Disease"/>
            <person name="Wu L."/>
            <person name="Ma J."/>
        </authorList>
    </citation>
    <scope>NUCLEOTIDE SEQUENCE [LARGE SCALE GENOMIC DNA]</scope>
    <source>
        <strain evidence="2">CCUG 55609</strain>
    </source>
</reference>
<accession>A0ABW3YZP7</accession>
<organism evidence="1 2">
    <name type="scientific">Mycoplana ramosa</name>
    <name type="common">Mycoplana bullata</name>
    <dbReference type="NCBI Taxonomy" id="40837"/>
    <lineage>
        <taxon>Bacteria</taxon>
        <taxon>Pseudomonadati</taxon>
        <taxon>Pseudomonadota</taxon>
        <taxon>Alphaproteobacteria</taxon>
        <taxon>Hyphomicrobiales</taxon>
        <taxon>Rhizobiaceae</taxon>
        <taxon>Mycoplana</taxon>
    </lineage>
</organism>
<evidence type="ECO:0000313" key="2">
    <source>
        <dbReference type="Proteomes" id="UP001597173"/>
    </source>
</evidence>
<proteinExistence type="predicted"/>
<dbReference type="EMBL" id="JBHTNF010000011">
    <property type="protein sequence ID" value="MFD1329392.1"/>
    <property type="molecule type" value="Genomic_DNA"/>
</dbReference>
<comment type="caution">
    <text evidence="1">The sequence shown here is derived from an EMBL/GenBank/DDBJ whole genome shotgun (WGS) entry which is preliminary data.</text>
</comment>
<keyword evidence="2" id="KW-1185">Reference proteome</keyword>